<evidence type="ECO:0000259" key="11">
    <source>
        <dbReference type="Pfam" id="PF21226"/>
    </source>
</evidence>
<keyword evidence="6 10" id="KW-0808">Transferase</keyword>
<dbReference type="NCBIfam" id="NF008274">
    <property type="entry name" value="PRK11052.1"/>
    <property type="match status" value="1"/>
</dbReference>
<dbReference type="GO" id="GO:0005975">
    <property type="term" value="P:carbohydrate metabolic process"/>
    <property type="evidence" value="ECO:0007669"/>
    <property type="project" value="InterPro"/>
</dbReference>
<evidence type="ECO:0000313" key="13">
    <source>
        <dbReference type="Proteomes" id="UP000013526"/>
    </source>
</evidence>
<dbReference type="InterPro" id="IPR048458">
    <property type="entry name" value="MalQ_N"/>
</dbReference>
<comment type="catalytic activity">
    <reaction evidence="1 10">
        <text>Transfers a segment of a (1-&gt;4)-alpha-D-glucan to a new position in an acceptor, which may be glucose or a (1-&gt;4)-alpha-D-glucan.</text>
        <dbReference type="EC" id="2.4.1.25"/>
    </reaction>
</comment>
<evidence type="ECO:0000256" key="9">
    <source>
        <dbReference type="ARBA" id="ARBA00031501"/>
    </source>
</evidence>
<evidence type="ECO:0000256" key="6">
    <source>
        <dbReference type="ARBA" id="ARBA00022679"/>
    </source>
</evidence>
<keyword evidence="5 10" id="KW-0328">Glycosyltransferase</keyword>
<evidence type="ECO:0000256" key="3">
    <source>
        <dbReference type="ARBA" id="ARBA00012560"/>
    </source>
</evidence>
<evidence type="ECO:0000256" key="10">
    <source>
        <dbReference type="RuleBase" id="RU361207"/>
    </source>
</evidence>
<reference evidence="12 13" key="1">
    <citation type="journal article" date="2013" name="Genome Announc.">
        <title>Draft Genome Sequence of Aeromonas molluscorum Strain 848TT, Isolated from Bivalve Molluscs.</title>
        <authorList>
            <person name="Spataro N."/>
            <person name="Farfan M."/>
            <person name="Albarral V."/>
            <person name="Sanglas A."/>
            <person name="Loren J.G."/>
            <person name="Fuste M.C."/>
            <person name="Bosch E."/>
        </authorList>
    </citation>
    <scope>NUCLEOTIDE SEQUENCE [LARGE SCALE GENOMIC DNA]</scope>
    <source>
        <strain evidence="12 13">848</strain>
    </source>
</reference>
<dbReference type="PANTHER" id="PTHR32438">
    <property type="entry name" value="4-ALPHA-GLUCANOTRANSFERASE DPE1, CHLOROPLASTIC/AMYLOPLASTIC"/>
    <property type="match status" value="1"/>
</dbReference>
<dbReference type="InterPro" id="IPR003385">
    <property type="entry name" value="Glyco_hydro_77"/>
</dbReference>
<organism evidence="12 13">
    <name type="scientific">Aeromonas molluscorum 848</name>
    <dbReference type="NCBI Taxonomy" id="1268236"/>
    <lineage>
        <taxon>Bacteria</taxon>
        <taxon>Pseudomonadati</taxon>
        <taxon>Pseudomonadota</taxon>
        <taxon>Gammaproteobacteria</taxon>
        <taxon>Aeromonadales</taxon>
        <taxon>Aeromonadaceae</taxon>
        <taxon>Aeromonas</taxon>
    </lineage>
</organism>
<dbReference type="Gene3D" id="3.20.20.80">
    <property type="entry name" value="Glycosidases"/>
    <property type="match status" value="1"/>
</dbReference>
<dbReference type="EC" id="2.4.1.25" evidence="3 10"/>
<dbReference type="Pfam" id="PF02446">
    <property type="entry name" value="Glyco_hydro_77"/>
    <property type="match status" value="1"/>
</dbReference>
<dbReference type="Proteomes" id="UP000013526">
    <property type="component" value="Unassembled WGS sequence"/>
</dbReference>
<comment type="similarity">
    <text evidence="2 10">Belongs to the disproportionating enzyme family.</text>
</comment>
<accession>R1F1V6</accession>
<dbReference type="EMBL" id="AQGQ01000164">
    <property type="protein sequence ID" value="EOD53822.1"/>
    <property type="molecule type" value="Genomic_DNA"/>
</dbReference>
<dbReference type="PATRIC" id="fig|1268236.3.peg.3423"/>
<sequence length="729" mass="80549">MTTLIEQLAAAKGIASEYVDAWGQPAQVSQESKAAMLGAMGYQVDDEAMLTAQLEQEYRQHWLRALDPVMVVRDGEPVSLEIRLPIDFVNDSLIWALSVEQGGELSGQLTPVEGELVGVAEFEEMECQAYRVTLDAAPGLGYHQLVLLEEGNDEPLASMRLIVAPKACYKQAPIAQGRKVWGPSVQLYCLRSRTNWGIGDFSDLGLLVERVAGWGAHFVGLNPIHALYPANPESASPYSPSSRRWLNLIYIDVEAVPEFQANADLKAEVASPSFQQQLTLLRAKEYVDYSGVTAIKLPMLRKVFDQRPLSGARLAAFDAFVAAGGDSLQQQASFDAIQASLYAEGQNAWGWPVWPEALQDYHNAEVAAWVAAHSQEVNFYLYLQFLADEQLAAADARAKAAGMVMGIYRDLAVGVSEGSTEIWANRELYCPKASVGAPPDILGPLGQNWGLPPMNPNQLFEAAYQPMVDMFRANMRSCGALRIDHVMALLRLWWVPPGASAAKGAYIYYPVDDLLGILALESHRNQCLLIGEDLGTVPQGIDVTLKENGVHSYKVFFFERSKDDGGYISPAHYTEQAMSALTTHDMPTLKGFWHCDDLALGKELGLYPDEAVLKTLYADRHQAKQCILDSLHGHGVISPNVSHDVNWVGMNTELNHGLQIHMSRGSCALFSTQLEDWLEMDKPVNVPGTSYEYPNWRRKLSADLEDLFERESLKALAARMSQARDEASR</sequence>
<evidence type="ECO:0000256" key="1">
    <source>
        <dbReference type="ARBA" id="ARBA00000439"/>
    </source>
</evidence>
<evidence type="ECO:0000256" key="8">
    <source>
        <dbReference type="ARBA" id="ARBA00031423"/>
    </source>
</evidence>
<dbReference type="OrthoDB" id="9763489at2"/>
<dbReference type="AlphaFoldDB" id="R1F1V6"/>
<evidence type="ECO:0000256" key="4">
    <source>
        <dbReference type="ARBA" id="ARBA00020295"/>
    </source>
</evidence>
<keyword evidence="13" id="KW-1185">Reference proteome</keyword>
<evidence type="ECO:0000256" key="7">
    <source>
        <dbReference type="ARBA" id="ARBA00023277"/>
    </source>
</evidence>
<comment type="caution">
    <text evidence="12">The sequence shown here is derived from an EMBL/GenBank/DDBJ whole genome shotgun (WGS) entry which is preliminary data.</text>
</comment>
<dbReference type="Pfam" id="PF21226">
    <property type="entry name" value="MalQ_N"/>
    <property type="match status" value="1"/>
</dbReference>
<gene>
    <name evidence="12" type="primary">malQ</name>
    <name evidence="12" type="ORF">G113_17558</name>
</gene>
<dbReference type="RefSeq" id="WP_005907646.1">
    <property type="nucleotide sequence ID" value="NZ_AQGQ01000164.1"/>
</dbReference>
<proteinExistence type="inferred from homology"/>
<dbReference type="GO" id="GO:0004134">
    <property type="term" value="F:4-alpha-glucanotransferase activity"/>
    <property type="evidence" value="ECO:0007669"/>
    <property type="project" value="UniProtKB-EC"/>
</dbReference>
<name>R1F1V6_9GAMM</name>
<dbReference type="InterPro" id="IPR017853">
    <property type="entry name" value="GH"/>
</dbReference>
<evidence type="ECO:0000256" key="5">
    <source>
        <dbReference type="ARBA" id="ARBA00022676"/>
    </source>
</evidence>
<dbReference type="PANTHER" id="PTHR32438:SF5">
    <property type="entry name" value="4-ALPHA-GLUCANOTRANSFERASE DPE1, CHLOROPLASTIC_AMYLOPLASTIC"/>
    <property type="match status" value="1"/>
</dbReference>
<evidence type="ECO:0000313" key="12">
    <source>
        <dbReference type="EMBL" id="EOD53822.1"/>
    </source>
</evidence>
<evidence type="ECO:0000256" key="2">
    <source>
        <dbReference type="ARBA" id="ARBA00005684"/>
    </source>
</evidence>
<keyword evidence="7 10" id="KW-0119">Carbohydrate metabolism</keyword>
<protein>
    <recommendedName>
        <fullName evidence="4 10">4-alpha-glucanotransferase</fullName>
        <ecNumber evidence="3 10">2.4.1.25</ecNumber>
    </recommendedName>
    <alternativeName>
        <fullName evidence="8 10">Amylomaltase</fullName>
    </alternativeName>
    <alternativeName>
        <fullName evidence="9 10">Disproportionating enzyme</fullName>
    </alternativeName>
</protein>
<dbReference type="NCBIfam" id="TIGR00217">
    <property type="entry name" value="malQ"/>
    <property type="match status" value="1"/>
</dbReference>
<feature type="domain" description="MalQ N-terminal beta-sandwich" evidence="11">
    <location>
        <begin position="66"/>
        <end position="165"/>
    </location>
</feature>
<dbReference type="SUPFAM" id="SSF51445">
    <property type="entry name" value="(Trans)glycosidases"/>
    <property type="match status" value="1"/>
</dbReference>